<dbReference type="Proteomes" id="UP000721861">
    <property type="component" value="Unassembled WGS sequence"/>
</dbReference>
<sequence>MNLYPLIPKAAKVGLMPLDEAELQLLKNAEISKNGSFDVPLLNNAVLDFETSAAANIWVYNNTDDLKNDDLDGFYLSEDDCKKVMKEQAVVRYSIGAKLRAKAGGSIKEILGFEIGANRDLDVSMYRLHDLSTKTSEAVYQDLLDFKSLLNDSAKAEFWDGFLPNEACSYALKGEVSGKIDVDVVQLLSTVLAPVFTLTKSGPQLPVSIDPSISVSFSFKREDNFECLVRKVEDKVFALKLGKAKSSSKELGIKAGVSIALLDVEKEKIIKIIDKYYENYLGKPTGELDELIAQTDDYLSNETIAAIIEKIDFVGDTYEELKAHYNEYKDKIAEVKDKVIALLSAKVEIGLEYEYRKTMTTGVLLEATVQQDFLMAHFGDVVKLKVASLLAYHSDADNAPFKVNNYFSEKGLEFSRRFALGLSIGNWTLSSYTQKELEVEEKEIGVNGKKAISISSLKEKGAIVFAEQSKIAISLDAETKHPARELHYDDLDYTLTLIAGKEDGKIKGRIKERKNKKKGDVKDLNAFMQLAVVWGALADLSHTDSQNRLSELWNTIKHCDDVEYECKLHVPSEVFVCLANAMRSSMGYEILARSMAASVYENKNEDSTRMASREDFYYQPILDFYNTRSTNNLFAHNKYRRSYKKWRNFETNRLSLNPVNRPSYFGGIPFDDSLKSYQELLKAFNNFDEKISKSKALKIDVDHARKSEIAKLFGFIESVVNDKRGFNQKWFGYMILELIEMHYPDKADAISCTFTIQTTTGDKDEALVFGA</sequence>
<organism evidence="1 2">
    <name type="scientific">Carboxylicivirga mesophila</name>
    <dbReference type="NCBI Taxonomy" id="1166478"/>
    <lineage>
        <taxon>Bacteria</taxon>
        <taxon>Pseudomonadati</taxon>
        <taxon>Bacteroidota</taxon>
        <taxon>Bacteroidia</taxon>
        <taxon>Marinilabiliales</taxon>
        <taxon>Marinilabiliaceae</taxon>
        <taxon>Carboxylicivirga</taxon>
    </lineage>
</organism>
<evidence type="ECO:0000313" key="1">
    <source>
        <dbReference type="EMBL" id="MBS2212489.1"/>
    </source>
</evidence>
<accession>A0ABS5KBS9</accession>
<keyword evidence="2" id="KW-1185">Reference proteome</keyword>
<dbReference type="EMBL" id="JAGUCN010000015">
    <property type="protein sequence ID" value="MBS2212489.1"/>
    <property type="molecule type" value="Genomic_DNA"/>
</dbReference>
<evidence type="ECO:0000313" key="2">
    <source>
        <dbReference type="Proteomes" id="UP000721861"/>
    </source>
</evidence>
<reference evidence="1 2" key="1">
    <citation type="journal article" date="2014" name="Int. J. Syst. Evol. Microbiol.">
        <title>Carboxylicivirga gen. nov. in the family Marinilabiliaceae with two novel species, Carboxylicivirga mesophila sp. nov. and Carboxylicivirga taeanensis sp. nov., and reclassification of Cytophaga fermentans as Saccharicrinis fermentans gen. nov., comb. nov.</title>
        <authorList>
            <person name="Yang S.H."/>
            <person name="Seo H.S."/>
            <person name="Woo J.H."/>
            <person name="Oh H.M."/>
            <person name="Jang H."/>
            <person name="Lee J.H."/>
            <person name="Kim S.J."/>
            <person name="Kwon K.K."/>
        </authorList>
    </citation>
    <scope>NUCLEOTIDE SEQUENCE [LARGE SCALE GENOMIC DNA]</scope>
    <source>
        <strain evidence="1 2">JCM 18290</strain>
    </source>
</reference>
<name>A0ABS5KBS9_9BACT</name>
<comment type="caution">
    <text evidence="1">The sequence shown here is derived from an EMBL/GenBank/DDBJ whole genome shotgun (WGS) entry which is preliminary data.</text>
</comment>
<dbReference type="RefSeq" id="WP_212229158.1">
    <property type="nucleotide sequence ID" value="NZ_JAGUCN010000015.1"/>
</dbReference>
<protein>
    <submittedName>
        <fullName evidence="1">Uncharacterized protein</fullName>
    </submittedName>
</protein>
<proteinExistence type="predicted"/>
<gene>
    <name evidence="1" type="ORF">KEM09_13820</name>
</gene>